<dbReference type="InterPro" id="IPR050642">
    <property type="entry name" value="PDH_E1_Alpha_Subunit"/>
</dbReference>
<evidence type="ECO:0000256" key="2">
    <source>
        <dbReference type="ARBA" id="ARBA00023002"/>
    </source>
</evidence>
<dbReference type="EMBL" id="FMJE01000002">
    <property type="protein sequence ID" value="SCM78801.1"/>
    <property type="molecule type" value="Genomic_DNA"/>
</dbReference>
<protein>
    <submittedName>
        <fullName evidence="5">Acetoin:2,6-dichlorophenolindophenol oxidoreductase subunit alpha</fullName>
        <ecNumber evidence="5">1.1.1.-</ecNumber>
    </submittedName>
</protein>
<dbReference type="EC" id="1.1.1.-" evidence="5"/>
<dbReference type="Pfam" id="PF00676">
    <property type="entry name" value="E1_dh"/>
    <property type="match status" value="1"/>
</dbReference>
<dbReference type="InterPro" id="IPR029061">
    <property type="entry name" value="THDP-binding"/>
</dbReference>
<keyword evidence="3" id="KW-0786">Thiamine pyrophosphate</keyword>
<feature type="domain" description="Dehydrogenase E1 component" evidence="4">
    <location>
        <begin position="14"/>
        <end position="311"/>
    </location>
</feature>
<dbReference type="PANTHER" id="PTHR11516">
    <property type="entry name" value="PYRUVATE DEHYDROGENASE E1 COMPONENT, ALPHA SUBUNIT BACTERIAL AND ORGANELLAR"/>
    <property type="match status" value="1"/>
</dbReference>
<dbReference type="GO" id="GO:0004739">
    <property type="term" value="F:pyruvate dehydrogenase (acetyl-transferring) activity"/>
    <property type="evidence" value="ECO:0007669"/>
    <property type="project" value="TreeGrafter"/>
</dbReference>
<reference evidence="5" key="1">
    <citation type="submission" date="2016-08" db="EMBL/GenBank/DDBJ databases">
        <authorList>
            <person name="Seilhamer J.J."/>
        </authorList>
    </citation>
    <scope>NUCLEOTIDE SEQUENCE</scope>
    <source>
        <strain evidence="5">86</strain>
    </source>
</reference>
<dbReference type="InterPro" id="IPR001017">
    <property type="entry name" value="DH_E1"/>
</dbReference>
<evidence type="ECO:0000256" key="1">
    <source>
        <dbReference type="ARBA" id="ARBA00001964"/>
    </source>
</evidence>
<accession>A0A212LMP7</accession>
<evidence type="ECO:0000256" key="3">
    <source>
        <dbReference type="ARBA" id="ARBA00023052"/>
    </source>
</evidence>
<dbReference type="Gene3D" id="3.40.50.970">
    <property type="match status" value="1"/>
</dbReference>
<dbReference type="SUPFAM" id="SSF52518">
    <property type="entry name" value="Thiamin diphosphate-binding fold (THDP-binding)"/>
    <property type="match status" value="1"/>
</dbReference>
<sequence>MEFSQEKLLGMYETMLTIRAFESKAVDLFADNKLPGFVHLYLGEEAVATGVCANLTDKDFITSTHRGHGHLIAKGGKVDLMMAELFGKATGYCKGKGGSMHIADVDLGILGANGIVGAGQPIATGAAFACEYKKSDAVVVCFFGDGASNRGTLHESINMASIWQLPVVFVCENNLYGISNCQRNHMVVNDVADRAGAYGIPGVVVDGNDVMAVAEAAAEAIARARRGEGPSLIECKTWRWRGHFEGDPGSYKDSAEQAEWLEKDPIPRFARKLTELKYAAPQALEQIQAKVTAQIEAAIEFANTSPDPNPEDALTDVYA</sequence>
<proteinExistence type="predicted"/>
<comment type="cofactor">
    <cofactor evidence="1">
        <name>thiamine diphosphate</name>
        <dbReference type="ChEBI" id="CHEBI:58937"/>
    </cofactor>
</comment>
<evidence type="ECO:0000313" key="5">
    <source>
        <dbReference type="EMBL" id="SCM78801.1"/>
    </source>
</evidence>
<evidence type="ECO:0000259" key="4">
    <source>
        <dbReference type="Pfam" id="PF00676"/>
    </source>
</evidence>
<keyword evidence="2 5" id="KW-0560">Oxidoreductase</keyword>
<dbReference type="CDD" id="cd02000">
    <property type="entry name" value="TPP_E1_PDC_ADC_BCADC"/>
    <property type="match status" value="1"/>
</dbReference>
<dbReference type="GO" id="GO:0006086">
    <property type="term" value="P:pyruvate decarboxylation to acetyl-CoA"/>
    <property type="evidence" value="ECO:0007669"/>
    <property type="project" value="TreeGrafter"/>
</dbReference>
<organism evidence="5">
    <name type="scientific">uncultured Sporomusa sp</name>
    <dbReference type="NCBI Taxonomy" id="307249"/>
    <lineage>
        <taxon>Bacteria</taxon>
        <taxon>Bacillati</taxon>
        <taxon>Bacillota</taxon>
        <taxon>Negativicutes</taxon>
        <taxon>Selenomonadales</taxon>
        <taxon>Sporomusaceae</taxon>
        <taxon>Sporomusa</taxon>
        <taxon>environmental samples</taxon>
    </lineage>
</organism>
<dbReference type="PANTHER" id="PTHR11516:SF60">
    <property type="entry name" value="PYRUVATE DEHYDROGENASE E1 COMPONENT SUBUNIT ALPHA"/>
    <property type="match status" value="1"/>
</dbReference>
<dbReference type="AlphaFoldDB" id="A0A212LMP7"/>
<name>A0A212LMP7_9FIRM</name>
<dbReference type="RefSeq" id="WP_288183258.1">
    <property type="nucleotide sequence ID" value="NZ_LT608335.1"/>
</dbReference>
<gene>
    <name evidence="5" type="primary">acoA</name>
    <name evidence="5" type="ORF">KL86SPO_20247</name>
</gene>